<organism evidence="3 4">
    <name type="scientific">Roseburia intestinalis</name>
    <dbReference type="NCBI Taxonomy" id="166486"/>
    <lineage>
        <taxon>Bacteria</taxon>
        <taxon>Bacillati</taxon>
        <taxon>Bacillota</taxon>
        <taxon>Clostridia</taxon>
        <taxon>Lachnospirales</taxon>
        <taxon>Lachnospiraceae</taxon>
        <taxon>Roseburia</taxon>
    </lineage>
</organism>
<dbReference type="NCBIfam" id="NF037962">
    <property type="entry name" value="arsenic_eff"/>
    <property type="match status" value="1"/>
</dbReference>
<feature type="transmembrane region" description="Helical" evidence="1">
    <location>
        <begin position="195"/>
        <end position="215"/>
    </location>
</feature>
<evidence type="ECO:0000313" key="2">
    <source>
        <dbReference type="EMBL" id="RHA66910.1"/>
    </source>
</evidence>
<evidence type="ECO:0008006" key="6">
    <source>
        <dbReference type="Google" id="ProtNLM"/>
    </source>
</evidence>
<dbReference type="EMBL" id="QSHO01000005">
    <property type="protein sequence ID" value="RHC17870.1"/>
    <property type="molecule type" value="Genomic_DNA"/>
</dbReference>
<feature type="transmembrane region" description="Helical" evidence="1">
    <location>
        <begin position="266"/>
        <end position="287"/>
    </location>
</feature>
<evidence type="ECO:0000256" key="1">
    <source>
        <dbReference type="SAM" id="Phobius"/>
    </source>
</evidence>
<feature type="transmembrane region" description="Helical" evidence="1">
    <location>
        <begin position="171"/>
        <end position="189"/>
    </location>
</feature>
<name>A0A413Z8B3_9FIRM</name>
<dbReference type="InterPro" id="IPR021552">
    <property type="entry name" value="ArsP_2"/>
</dbReference>
<dbReference type="AlphaFoldDB" id="A0A413Z8B3"/>
<reference evidence="4 5" key="1">
    <citation type="submission" date="2018-08" db="EMBL/GenBank/DDBJ databases">
        <title>A genome reference for cultivated species of the human gut microbiota.</title>
        <authorList>
            <person name="Zou Y."/>
            <person name="Xue W."/>
            <person name="Luo G."/>
        </authorList>
    </citation>
    <scope>NUCLEOTIDE SEQUENCE [LARGE SCALE GENOMIC DNA]</scope>
    <source>
        <strain evidence="3 4">AM37-1AC</strain>
        <strain evidence="2 5">AM43-11</strain>
    </source>
</reference>
<dbReference type="Proteomes" id="UP000284465">
    <property type="component" value="Unassembled WGS sequence"/>
</dbReference>
<dbReference type="Proteomes" id="UP000283513">
    <property type="component" value="Unassembled WGS sequence"/>
</dbReference>
<evidence type="ECO:0000313" key="4">
    <source>
        <dbReference type="Proteomes" id="UP000283513"/>
    </source>
</evidence>
<evidence type="ECO:0000313" key="3">
    <source>
        <dbReference type="EMBL" id="RHC17870.1"/>
    </source>
</evidence>
<keyword evidence="1" id="KW-0812">Transmembrane</keyword>
<protein>
    <recommendedName>
        <fullName evidence="6">Arsenic efflux protein</fullName>
    </recommendedName>
</protein>
<evidence type="ECO:0000313" key="5">
    <source>
        <dbReference type="Proteomes" id="UP000284465"/>
    </source>
</evidence>
<feature type="transmembrane region" description="Helical" evidence="1">
    <location>
        <begin position="227"/>
        <end position="254"/>
    </location>
</feature>
<keyword evidence="1" id="KW-1133">Transmembrane helix</keyword>
<feature type="transmembrane region" description="Helical" evidence="1">
    <location>
        <begin position="104"/>
        <end position="133"/>
    </location>
</feature>
<dbReference type="Pfam" id="PF11449">
    <property type="entry name" value="ArsP_2"/>
    <property type="match status" value="1"/>
</dbReference>
<sequence>MECHMLDIILDTLLDSVKLLPFLFVTYLLMETLEHKTGGKAKNRIRNAGKSGPVWGALLGVIPQCGFSAAASSLYAGRVITVGTLLAIFLSTSDEMLPIMISEAVAPAVIVKILAAKVVIAMISGLVVEFLYVGVMKKHEKEMDIHVVCEEEHCSCEDGILLSALKHTLKIFLYILIISFLLNVVIGIIGEDTLAGFFTVMPLAGEAVAALVGLIPNCASSVVITELYLSGIIGAGAMMSGLLVNAGVGLLVLFRLNRDWKQNLGIVAALYALGVFWGIVIRACGIVF</sequence>
<comment type="caution">
    <text evidence="3">The sequence shown here is derived from an EMBL/GenBank/DDBJ whole genome shotgun (WGS) entry which is preliminary data.</text>
</comment>
<proteinExistence type="predicted"/>
<gene>
    <name evidence="3" type="ORF">DW856_06910</name>
    <name evidence="2" type="ORF">DW927_09950</name>
</gene>
<accession>A0A413Z8B3</accession>
<dbReference type="EMBL" id="QSFP01000010">
    <property type="protein sequence ID" value="RHA66910.1"/>
    <property type="molecule type" value="Genomic_DNA"/>
</dbReference>
<keyword evidence="1" id="KW-0472">Membrane</keyword>